<dbReference type="OrthoDB" id="2825042at2"/>
<dbReference type="InterPro" id="IPR036388">
    <property type="entry name" value="WH-like_DNA-bd_sf"/>
</dbReference>
<name>A0A223ENU3_9BACI</name>
<dbReference type="PROSITE" id="PS50043">
    <property type="entry name" value="HTH_LUXR_2"/>
    <property type="match status" value="1"/>
</dbReference>
<evidence type="ECO:0000313" key="5">
    <source>
        <dbReference type="EMBL" id="ASS96891.1"/>
    </source>
</evidence>
<evidence type="ECO:0000259" key="4">
    <source>
        <dbReference type="PROSITE" id="PS50043"/>
    </source>
</evidence>
<keyword evidence="3" id="KW-0804">Transcription</keyword>
<dbReference type="Gene3D" id="3.30.450.40">
    <property type="match status" value="1"/>
</dbReference>
<dbReference type="CDD" id="cd06170">
    <property type="entry name" value="LuxR_C_like"/>
    <property type="match status" value="1"/>
</dbReference>
<dbReference type="Gene3D" id="1.10.10.10">
    <property type="entry name" value="Winged helix-like DNA-binding domain superfamily/Winged helix DNA-binding domain"/>
    <property type="match status" value="1"/>
</dbReference>
<evidence type="ECO:0000313" key="6">
    <source>
        <dbReference type="Proteomes" id="UP000214618"/>
    </source>
</evidence>
<dbReference type="SUPFAM" id="SSF55781">
    <property type="entry name" value="GAF domain-like"/>
    <property type="match status" value="1"/>
</dbReference>
<dbReference type="Pfam" id="PF00196">
    <property type="entry name" value="GerE"/>
    <property type="match status" value="1"/>
</dbReference>
<dbReference type="PANTHER" id="PTHR44688">
    <property type="entry name" value="DNA-BINDING TRANSCRIPTIONAL ACTIVATOR DEVR_DOSR"/>
    <property type="match status" value="1"/>
</dbReference>
<dbReference type="PANTHER" id="PTHR44688:SF16">
    <property type="entry name" value="DNA-BINDING TRANSCRIPTIONAL ACTIVATOR DEVR_DOSR"/>
    <property type="match status" value="1"/>
</dbReference>
<keyword evidence="1" id="KW-0805">Transcription regulation</keyword>
<evidence type="ECO:0000256" key="3">
    <source>
        <dbReference type="ARBA" id="ARBA00023163"/>
    </source>
</evidence>
<dbReference type="EMBL" id="CP017704">
    <property type="protein sequence ID" value="ASS96891.1"/>
    <property type="molecule type" value="Genomic_DNA"/>
</dbReference>
<proteinExistence type="predicted"/>
<dbReference type="SMART" id="SM00421">
    <property type="entry name" value="HTH_LUXR"/>
    <property type="match status" value="1"/>
</dbReference>
<accession>A0A223ENU3</accession>
<reference evidence="5 6" key="1">
    <citation type="submission" date="2016-10" db="EMBL/GenBank/DDBJ databases">
        <title>The whole genome sequencing and assembly of Bacillus simplex DSM 1321 strain.</title>
        <authorList>
            <person name="Park M.-K."/>
            <person name="Lee Y.-J."/>
            <person name="Yi H."/>
            <person name="Bahn Y.-S."/>
            <person name="Kim J.F."/>
            <person name="Lee D.-W."/>
        </authorList>
    </citation>
    <scope>NUCLEOTIDE SEQUENCE [LARGE SCALE GENOMIC DNA]</scope>
    <source>
        <strain evidence="5 6">DSM 1321</strain>
    </source>
</reference>
<dbReference type="InterPro" id="IPR029016">
    <property type="entry name" value="GAF-like_dom_sf"/>
</dbReference>
<dbReference type="GO" id="GO:0003677">
    <property type="term" value="F:DNA binding"/>
    <property type="evidence" value="ECO:0007669"/>
    <property type="project" value="UniProtKB-KW"/>
</dbReference>
<dbReference type="SUPFAM" id="SSF46894">
    <property type="entry name" value="C-terminal effector domain of the bipartite response regulators"/>
    <property type="match status" value="1"/>
</dbReference>
<feature type="domain" description="HTH luxR-type" evidence="4">
    <location>
        <begin position="160"/>
        <end position="225"/>
    </location>
</feature>
<evidence type="ECO:0000256" key="2">
    <source>
        <dbReference type="ARBA" id="ARBA00023125"/>
    </source>
</evidence>
<dbReference type="PRINTS" id="PR00038">
    <property type="entry name" value="HTHLUXR"/>
</dbReference>
<sequence>MLEESLMNHVKKISHQKDMANKSQMIVKGCVDFFSFQRASLFSYSCLTGMGEGICACTSEDTFSLHNVKENIHDIYPIHQAVIHNKPIYLTIQHAKSSIPAKYVKRFSISSLAIIPIIVNDMAIGLVLVDPIHANEPVTKNDLMKLSHYLNLAVGSTLDSAPPTYLLSKREVEVLQYLANGLGLKQMAPKMSVSEFTVRDHISSAIRKLGVNHRTEAVAVAIRHKMIM</sequence>
<protein>
    <recommendedName>
        <fullName evidence="4">HTH luxR-type domain-containing protein</fullName>
    </recommendedName>
</protein>
<keyword evidence="2" id="KW-0238">DNA-binding</keyword>
<dbReference type="GeneID" id="56476071"/>
<dbReference type="RefSeq" id="WP_063233649.1">
    <property type="nucleotide sequence ID" value="NZ_BCVO01000010.1"/>
</dbReference>
<evidence type="ECO:0000256" key="1">
    <source>
        <dbReference type="ARBA" id="ARBA00023015"/>
    </source>
</evidence>
<dbReference type="InterPro" id="IPR016032">
    <property type="entry name" value="Sig_transdc_resp-reg_C-effctor"/>
</dbReference>
<dbReference type="GO" id="GO:0045892">
    <property type="term" value="P:negative regulation of DNA-templated transcription"/>
    <property type="evidence" value="ECO:0007669"/>
    <property type="project" value="UniProtKB-ARBA"/>
</dbReference>
<gene>
    <name evidence="5" type="ORF">BS1321_25090</name>
</gene>
<dbReference type="Proteomes" id="UP000214618">
    <property type="component" value="Chromosome"/>
</dbReference>
<dbReference type="InterPro" id="IPR000792">
    <property type="entry name" value="Tscrpt_reg_LuxR_C"/>
</dbReference>
<dbReference type="AlphaFoldDB" id="A0A223ENU3"/>
<organism evidence="5 6">
    <name type="scientific">Peribacillus simplex NBRC 15720 = DSM 1321</name>
    <dbReference type="NCBI Taxonomy" id="1349754"/>
    <lineage>
        <taxon>Bacteria</taxon>
        <taxon>Bacillati</taxon>
        <taxon>Bacillota</taxon>
        <taxon>Bacilli</taxon>
        <taxon>Bacillales</taxon>
        <taxon>Bacillaceae</taxon>
        <taxon>Peribacillus</taxon>
    </lineage>
</organism>